<evidence type="ECO:0000313" key="9">
    <source>
        <dbReference type="EnsemblMetazoa" id="CapteP224112"/>
    </source>
</evidence>
<reference evidence="10" key="1">
    <citation type="submission" date="2012-12" db="EMBL/GenBank/DDBJ databases">
        <authorList>
            <person name="Hellsten U."/>
            <person name="Grimwood J."/>
            <person name="Chapman J.A."/>
            <person name="Shapiro H."/>
            <person name="Aerts A."/>
            <person name="Otillar R.P."/>
            <person name="Terry A.Y."/>
            <person name="Boore J.L."/>
            <person name="Simakov O."/>
            <person name="Marletaz F."/>
            <person name="Cho S.-J."/>
            <person name="Edsinger-Gonzales E."/>
            <person name="Havlak P."/>
            <person name="Kuo D.-H."/>
            <person name="Larsson T."/>
            <person name="Lv J."/>
            <person name="Arendt D."/>
            <person name="Savage R."/>
            <person name="Osoegawa K."/>
            <person name="de Jong P."/>
            <person name="Lindberg D.R."/>
            <person name="Seaver E.C."/>
            <person name="Weisblat D.A."/>
            <person name="Putnam N.H."/>
            <person name="Grigoriev I.V."/>
            <person name="Rokhsar D.S."/>
        </authorList>
    </citation>
    <scope>NUCLEOTIDE SEQUENCE</scope>
    <source>
        <strain evidence="10">I ESC-2004</strain>
    </source>
</reference>
<evidence type="ECO:0000256" key="1">
    <source>
        <dbReference type="ARBA" id="ARBA00022670"/>
    </source>
</evidence>
<comment type="cofactor">
    <cofactor evidence="6">
        <name>Zn(2+)</name>
        <dbReference type="ChEBI" id="CHEBI:29105"/>
    </cofactor>
    <text evidence="6">Binds 1 zinc ion.</text>
</comment>
<keyword evidence="2 6" id="KW-0479">Metal-binding</keyword>
<evidence type="ECO:0000256" key="3">
    <source>
        <dbReference type="ARBA" id="ARBA00022801"/>
    </source>
</evidence>
<dbReference type="Pfam" id="PF01432">
    <property type="entry name" value="Peptidase_M3"/>
    <property type="match status" value="1"/>
</dbReference>
<dbReference type="PANTHER" id="PTHR11804">
    <property type="entry name" value="PROTEASE M3 THIMET OLIGOPEPTIDASE-RELATED"/>
    <property type="match status" value="1"/>
</dbReference>
<dbReference type="EMBL" id="KB292771">
    <property type="protein sequence ID" value="ELU16982.1"/>
    <property type="molecule type" value="Genomic_DNA"/>
</dbReference>
<dbReference type="GO" id="GO:0006508">
    <property type="term" value="P:proteolysis"/>
    <property type="evidence" value="ECO:0007669"/>
    <property type="project" value="UniProtKB-KW"/>
</dbReference>
<keyword evidence="3 6" id="KW-0378">Hydrolase</keyword>
<dbReference type="EMBL" id="AMQN01004159">
    <property type="status" value="NOT_ANNOTATED_CDS"/>
    <property type="molecule type" value="Genomic_DNA"/>
</dbReference>
<name>R7VEG5_CAPTE</name>
<evidence type="ECO:0000256" key="4">
    <source>
        <dbReference type="ARBA" id="ARBA00022833"/>
    </source>
</evidence>
<reference evidence="9" key="3">
    <citation type="submission" date="2015-06" db="UniProtKB">
        <authorList>
            <consortium name="EnsemblMetazoa"/>
        </authorList>
    </citation>
    <scope>IDENTIFICATION</scope>
</reference>
<dbReference type="InterPro" id="IPR045090">
    <property type="entry name" value="Pept_M3A_M3B"/>
</dbReference>
<dbReference type="OrthoDB" id="534666at2759"/>
<feature type="domain" description="Peptidase M3A/M3B catalytic" evidence="7">
    <location>
        <begin position="15"/>
        <end position="343"/>
    </location>
</feature>
<evidence type="ECO:0000256" key="2">
    <source>
        <dbReference type="ARBA" id="ARBA00022723"/>
    </source>
</evidence>
<keyword evidence="10" id="KW-1185">Reference proteome</keyword>
<dbReference type="GO" id="GO:0004222">
    <property type="term" value="F:metalloendopeptidase activity"/>
    <property type="evidence" value="ECO:0007669"/>
    <property type="project" value="InterPro"/>
</dbReference>
<evidence type="ECO:0000313" key="10">
    <source>
        <dbReference type="Proteomes" id="UP000014760"/>
    </source>
</evidence>
<dbReference type="InterPro" id="IPR001567">
    <property type="entry name" value="Pept_M3A_M3B_dom"/>
</dbReference>
<proteinExistence type="inferred from homology"/>
<dbReference type="GO" id="GO:0046872">
    <property type="term" value="F:metal ion binding"/>
    <property type="evidence" value="ECO:0007669"/>
    <property type="project" value="UniProtKB-UniRule"/>
</dbReference>
<evidence type="ECO:0000259" key="7">
    <source>
        <dbReference type="Pfam" id="PF01432"/>
    </source>
</evidence>
<protein>
    <recommendedName>
        <fullName evidence="7">Peptidase M3A/M3B catalytic domain-containing protein</fullName>
    </recommendedName>
</protein>
<dbReference type="HOGENOM" id="CLU_001805_3_0_1"/>
<dbReference type="EnsemblMetazoa" id="CapteT224112">
    <property type="protein sequence ID" value="CapteP224112"/>
    <property type="gene ID" value="CapteG224112"/>
</dbReference>
<keyword evidence="1 6" id="KW-0645">Protease</keyword>
<evidence type="ECO:0000313" key="8">
    <source>
        <dbReference type="EMBL" id="ELU16982.1"/>
    </source>
</evidence>
<keyword evidence="5 6" id="KW-0482">Metalloprotease</keyword>
<dbReference type="OMA" id="HECYLST"/>
<dbReference type="SUPFAM" id="SSF55486">
    <property type="entry name" value="Metalloproteases ('zincins'), catalytic domain"/>
    <property type="match status" value="1"/>
</dbReference>
<dbReference type="Proteomes" id="UP000014760">
    <property type="component" value="Unassembled WGS sequence"/>
</dbReference>
<dbReference type="STRING" id="283909.R7VEG5"/>
<sequence>MVRIKVAGSSIALTIQIDRDELREYFPLEKVLSNLWELCGTLFDITIKDFTSESAPWNPDVRFFKVLDSSDGSEIGSFFLDPYARPSDKMTGSWMDPGRDRSDHCATKPLSFLNLNLTPPSGQQPCLMAFEDVENLFFEFGNGLQQLLTKVPYSELSGQANIEWDSIFSCANFVKFLFHKPQVMRSMSCHYRTGHHLPPHVIETILASQNHMRGYDTMRQLYFSAYDMELNISDEHWSVMMENVWREYMPLPLSKEDNHPCSLTQLFTDDFAGAYYSHLWSKMIGADIMSAFEEVGFDDMQQLSSVGKRFRDTYLSLGGGVAAGEVFRRFRGRDPTQEALLKRYLPSDSQS</sequence>
<dbReference type="Gene3D" id="1.10.1370.40">
    <property type="match status" value="2"/>
</dbReference>
<dbReference type="PANTHER" id="PTHR11804:SF83">
    <property type="entry name" value="LD37516P"/>
    <property type="match status" value="1"/>
</dbReference>
<keyword evidence="4 6" id="KW-0862">Zinc</keyword>
<gene>
    <name evidence="8" type="ORF">CAPTEDRAFT_224112</name>
</gene>
<organism evidence="8">
    <name type="scientific">Capitella teleta</name>
    <name type="common">Polychaete worm</name>
    <dbReference type="NCBI Taxonomy" id="283909"/>
    <lineage>
        <taxon>Eukaryota</taxon>
        <taxon>Metazoa</taxon>
        <taxon>Spiralia</taxon>
        <taxon>Lophotrochozoa</taxon>
        <taxon>Annelida</taxon>
        <taxon>Polychaeta</taxon>
        <taxon>Sedentaria</taxon>
        <taxon>Scolecida</taxon>
        <taxon>Capitellidae</taxon>
        <taxon>Capitella</taxon>
    </lineage>
</organism>
<comment type="similarity">
    <text evidence="6">Belongs to the peptidase M3 family.</text>
</comment>
<evidence type="ECO:0000256" key="5">
    <source>
        <dbReference type="ARBA" id="ARBA00023049"/>
    </source>
</evidence>
<evidence type="ECO:0000256" key="6">
    <source>
        <dbReference type="RuleBase" id="RU003435"/>
    </source>
</evidence>
<accession>R7VEG5</accession>
<reference evidence="8 10" key="2">
    <citation type="journal article" date="2013" name="Nature">
        <title>Insights into bilaterian evolution from three spiralian genomes.</title>
        <authorList>
            <person name="Simakov O."/>
            <person name="Marletaz F."/>
            <person name="Cho S.J."/>
            <person name="Edsinger-Gonzales E."/>
            <person name="Havlak P."/>
            <person name="Hellsten U."/>
            <person name="Kuo D.H."/>
            <person name="Larsson T."/>
            <person name="Lv J."/>
            <person name="Arendt D."/>
            <person name="Savage R."/>
            <person name="Osoegawa K."/>
            <person name="de Jong P."/>
            <person name="Grimwood J."/>
            <person name="Chapman J.A."/>
            <person name="Shapiro H."/>
            <person name="Aerts A."/>
            <person name="Otillar R.P."/>
            <person name="Terry A.Y."/>
            <person name="Boore J.L."/>
            <person name="Grigoriev I.V."/>
            <person name="Lindberg D.R."/>
            <person name="Seaver E.C."/>
            <person name="Weisblat D.A."/>
            <person name="Putnam N.H."/>
            <person name="Rokhsar D.S."/>
        </authorList>
    </citation>
    <scope>NUCLEOTIDE SEQUENCE</scope>
    <source>
        <strain evidence="8 10">I ESC-2004</strain>
    </source>
</reference>
<dbReference type="AlphaFoldDB" id="R7VEG5"/>